<gene>
    <name evidence="2" type="ORF">SIRAN3739</name>
</gene>
<dbReference type="AlphaFoldDB" id="A0A060ZU05"/>
<sequence>MSTPITAPFGPTDSASSMLTSPAPQPTSNTRIPEVIPARRNRYALCGARIRA</sequence>
<feature type="region of interest" description="Disordered" evidence="1">
    <location>
        <begin position="1"/>
        <end position="33"/>
    </location>
</feature>
<proteinExistence type="predicted"/>
<name>A0A060ZU05_9ACTN</name>
<evidence type="ECO:0000256" key="1">
    <source>
        <dbReference type="SAM" id="MobiDB-lite"/>
    </source>
</evidence>
<evidence type="ECO:0000313" key="2">
    <source>
        <dbReference type="EMBL" id="CDR06871.1"/>
    </source>
</evidence>
<accession>A0A060ZU05</accession>
<organism evidence="2">
    <name type="scientific">Streptomyces iranensis</name>
    <dbReference type="NCBI Taxonomy" id="576784"/>
    <lineage>
        <taxon>Bacteria</taxon>
        <taxon>Bacillati</taxon>
        <taxon>Actinomycetota</taxon>
        <taxon>Actinomycetes</taxon>
        <taxon>Kitasatosporales</taxon>
        <taxon>Streptomycetaceae</taxon>
        <taxon>Streptomyces</taxon>
        <taxon>Streptomyces violaceusniger group</taxon>
    </lineage>
</organism>
<dbReference type="HOGENOM" id="CLU_3085229_0_0_11"/>
<feature type="compositionally biased region" description="Polar residues" evidence="1">
    <location>
        <begin position="13"/>
        <end position="31"/>
    </location>
</feature>
<reference evidence="2" key="1">
    <citation type="submission" date="2014-05" db="EMBL/GenBank/DDBJ databases">
        <authorList>
            <person name="Horn Fabian"/>
        </authorList>
    </citation>
    <scope>NUCLEOTIDE SEQUENCE</scope>
</reference>
<protein>
    <submittedName>
        <fullName evidence="2">Uncharacterized protein</fullName>
    </submittedName>
</protein>
<dbReference type="EMBL" id="LK022848">
    <property type="protein sequence ID" value="CDR06871.1"/>
    <property type="molecule type" value="Genomic_DNA"/>
</dbReference>